<dbReference type="AlphaFoldDB" id="A0A1H4BXK2"/>
<organism evidence="1 2">
    <name type="scientific">Arachidicoccus rhizosphaerae</name>
    <dbReference type="NCBI Taxonomy" id="551991"/>
    <lineage>
        <taxon>Bacteria</taxon>
        <taxon>Pseudomonadati</taxon>
        <taxon>Bacteroidota</taxon>
        <taxon>Chitinophagia</taxon>
        <taxon>Chitinophagales</taxon>
        <taxon>Chitinophagaceae</taxon>
        <taxon>Arachidicoccus</taxon>
    </lineage>
</organism>
<keyword evidence="2" id="KW-1185">Reference proteome</keyword>
<dbReference type="SUPFAM" id="SSF48452">
    <property type="entry name" value="TPR-like"/>
    <property type="match status" value="1"/>
</dbReference>
<gene>
    <name evidence="1" type="ORF">SAMN05192529_12530</name>
</gene>
<evidence type="ECO:0008006" key="3">
    <source>
        <dbReference type="Google" id="ProtNLM"/>
    </source>
</evidence>
<dbReference type="RefSeq" id="WP_211481884.1">
    <property type="nucleotide sequence ID" value="NZ_FNQY01000025.1"/>
</dbReference>
<dbReference type="EMBL" id="FNQY01000025">
    <property type="protein sequence ID" value="SEA52800.1"/>
    <property type="molecule type" value="Genomic_DNA"/>
</dbReference>
<evidence type="ECO:0000313" key="2">
    <source>
        <dbReference type="Proteomes" id="UP000199041"/>
    </source>
</evidence>
<evidence type="ECO:0000313" key="1">
    <source>
        <dbReference type="EMBL" id="SEA52800.1"/>
    </source>
</evidence>
<proteinExistence type="predicted"/>
<dbReference type="STRING" id="551991.SAMN05192529_12530"/>
<accession>A0A1H4BXK2</accession>
<reference evidence="1 2" key="1">
    <citation type="submission" date="2016-10" db="EMBL/GenBank/DDBJ databases">
        <authorList>
            <person name="de Groot N.N."/>
        </authorList>
    </citation>
    <scope>NUCLEOTIDE SEQUENCE [LARGE SCALE GENOMIC DNA]</scope>
    <source>
        <strain evidence="1 2">Vu-144</strain>
    </source>
</reference>
<protein>
    <recommendedName>
        <fullName evidence="3">Tetratricopeptide repeat-containing protein</fullName>
    </recommendedName>
</protein>
<name>A0A1H4BXK2_9BACT</name>
<dbReference type="Proteomes" id="UP000199041">
    <property type="component" value="Unassembled WGS sequence"/>
</dbReference>
<sequence length="539" mass="63817">MPNRRNDELFQLIKSLEKSEKRHFKLFIKRSSGAEDLKIVQLFDAFDKMEDYDEQALLRKNKSIKKQQLSNMKAHLSRQILASLRLLKDDSNLEMWLNEQMAYARILYSKGLYIQSLKTLEKIKQQATLYHQNVSLLLSLELSKKIELLHVTRSMQDRAEQLSEAVNQVTSKITLQNQLSNLALQMYGWYIKMGHARDQKDVLAVQLFFKANLPEIIEPQLSFYAKMHYYQAHCWYHFILQDLRMFYRYTQKWFDLFIKEPLMQQIEPVLFVKAMHNLLSAHFDTNNHDKFVEVLKVFEAFSQKPIAGSSINIKIQVFMYLYTAEINRHFLEGSFSKGIELIPLIEEKLEAYKSHLDTHRVLVFYYKIACLYFGSGDNSKSIDYLNKIIHQKSDLRTDLQCYARLLHLIAHYELGNMELLEYLLKSVYRYMANMKNLNIVEEAIFAFLRKSFKLSPGRIIVAFKALKEQLDKLEKNSLETRSFMYLDIQSWLESKIRKVPVQKVLRERYLATQRQLQKRTIKAKAPQPVNLDKTKKRVS</sequence>
<dbReference type="InterPro" id="IPR011990">
    <property type="entry name" value="TPR-like_helical_dom_sf"/>
</dbReference>